<name>A0A229UIP8_9BACL</name>
<evidence type="ECO:0000256" key="2">
    <source>
        <dbReference type="ARBA" id="ARBA00022438"/>
    </source>
</evidence>
<evidence type="ECO:0000256" key="3">
    <source>
        <dbReference type="ARBA" id="ARBA00022670"/>
    </source>
</evidence>
<feature type="binding site" evidence="6">
    <location>
        <position position="94"/>
    </location>
    <ligand>
        <name>a divalent metal cation</name>
        <dbReference type="ChEBI" id="CHEBI:60240"/>
        <label>1</label>
    </ligand>
</feature>
<dbReference type="InterPro" id="IPR000994">
    <property type="entry name" value="Pept_M24"/>
</dbReference>
<keyword evidence="4 6" id="KW-0479">Metal-binding</keyword>
<dbReference type="Proteomes" id="UP000215509">
    <property type="component" value="Unassembled WGS sequence"/>
</dbReference>
<feature type="binding site" evidence="6">
    <location>
        <position position="168"/>
    </location>
    <ligand>
        <name>a divalent metal cation</name>
        <dbReference type="ChEBI" id="CHEBI:60240"/>
        <label>2</label>
        <note>catalytic</note>
    </ligand>
</feature>
<keyword evidence="10" id="KW-1185">Reference proteome</keyword>
<dbReference type="CDD" id="cd01086">
    <property type="entry name" value="MetAP1"/>
    <property type="match status" value="1"/>
</dbReference>
<dbReference type="SUPFAM" id="SSF55920">
    <property type="entry name" value="Creatinase/aminopeptidase"/>
    <property type="match status" value="1"/>
</dbReference>
<dbReference type="Pfam" id="PF00557">
    <property type="entry name" value="Peptidase_M24"/>
    <property type="match status" value="1"/>
</dbReference>
<dbReference type="AlphaFoldDB" id="A0A229UIP8"/>
<dbReference type="OrthoDB" id="9802055at2"/>
<feature type="binding site" evidence="6">
    <location>
        <position position="105"/>
    </location>
    <ligand>
        <name>a divalent metal cation</name>
        <dbReference type="ChEBI" id="CHEBI:60240"/>
        <label>1</label>
    </ligand>
</feature>
<dbReference type="EMBL" id="NMQW01000049">
    <property type="protein sequence ID" value="OXM83337.1"/>
    <property type="molecule type" value="Genomic_DNA"/>
</dbReference>
<accession>A0A229UIP8</accession>
<evidence type="ECO:0000259" key="8">
    <source>
        <dbReference type="Pfam" id="PF00557"/>
    </source>
</evidence>
<feature type="binding site" evidence="6">
    <location>
        <position position="175"/>
    </location>
    <ligand>
        <name>substrate</name>
    </ligand>
</feature>
<feature type="binding site" evidence="6">
    <location>
        <position position="105"/>
    </location>
    <ligand>
        <name>a divalent metal cation</name>
        <dbReference type="ChEBI" id="CHEBI:60240"/>
        <label>2</label>
        <note>catalytic</note>
    </ligand>
</feature>
<dbReference type="EC" id="3.4.11.18" evidence="6 7"/>
<dbReference type="InterPro" id="IPR001714">
    <property type="entry name" value="Pept_M24_MAP"/>
</dbReference>
<evidence type="ECO:0000256" key="5">
    <source>
        <dbReference type="ARBA" id="ARBA00022801"/>
    </source>
</evidence>
<dbReference type="PRINTS" id="PR00599">
    <property type="entry name" value="MAPEPTIDASE"/>
</dbReference>
<dbReference type="PANTHER" id="PTHR43330">
    <property type="entry name" value="METHIONINE AMINOPEPTIDASE"/>
    <property type="match status" value="1"/>
</dbReference>
<evidence type="ECO:0000313" key="10">
    <source>
        <dbReference type="Proteomes" id="UP000215509"/>
    </source>
</evidence>
<protein>
    <recommendedName>
        <fullName evidence="6 7">Methionine aminopeptidase</fullName>
        <shortName evidence="6">MAP</shortName>
        <shortName evidence="6">MetAP</shortName>
        <ecNumber evidence="6 7">3.4.11.18</ecNumber>
    </recommendedName>
    <alternativeName>
        <fullName evidence="6">Peptidase M</fullName>
    </alternativeName>
</protein>
<comment type="subunit">
    <text evidence="6">Monomer.</text>
</comment>
<sequence>MVILKTPQEIAKIREAGRILAKCHQAIAAMVRPGVTTLEINDFVEAFLLRQGAKQVTKGYLGFPFATCASVNDVIAHGFPNKTPLQDGDIVKIDIVCSVDGWMADSARTYTVGQASKEAKRLIQITQECLELAIPKAVIGKHIGDVMHVIQRHAENAGFSVVRDLVGHGIGRALHEDPKFQHVGTPGKGFKLKEGMVITIEPMINEGSPDMYIESDGWTARTWDGGWSAQFEHTVAITKEGPQVLTKL</sequence>
<comment type="catalytic activity">
    <reaction evidence="6 7">
        <text>Release of N-terminal amino acids, preferentially methionine, from peptides and arylamides.</text>
        <dbReference type="EC" id="3.4.11.18"/>
    </reaction>
</comment>
<dbReference type="PANTHER" id="PTHR43330:SF17">
    <property type="entry name" value="METHIONINE AMINOPEPTIDASE"/>
    <property type="match status" value="1"/>
</dbReference>
<comment type="cofactor">
    <cofactor evidence="6">
        <name>Co(2+)</name>
        <dbReference type="ChEBI" id="CHEBI:48828"/>
    </cofactor>
    <cofactor evidence="6">
        <name>Zn(2+)</name>
        <dbReference type="ChEBI" id="CHEBI:29105"/>
    </cofactor>
    <cofactor evidence="6">
        <name>Mn(2+)</name>
        <dbReference type="ChEBI" id="CHEBI:29035"/>
    </cofactor>
    <cofactor evidence="6">
        <name>Fe(2+)</name>
        <dbReference type="ChEBI" id="CHEBI:29033"/>
    </cofactor>
    <text evidence="6">Binds 2 divalent metal cations per subunit. Has a high-affinity and a low affinity metal-binding site. The true nature of the physiological cofactor is under debate. The enzyme is active with cobalt, zinc, manganese or divalent iron ions. Most likely, methionine aminopeptidases function as mononuclear Fe(2+)-metalloproteases under physiological conditions, and the catalytically relevant metal-binding site has been assigned to the histidine-containing high-affinity site.</text>
</comment>
<feature type="domain" description="Peptidase M24" evidence="8">
    <location>
        <begin position="12"/>
        <end position="239"/>
    </location>
</feature>
<feature type="binding site" evidence="6">
    <location>
        <position position="77"/>
    </location>
    <ligand>
        <name>substrate</name>
    </ligand>
</feature>
<evidence type="ECO:0000313" key="9">
    <source>
        <dbReference type="EMBL" id="OXM83337.1"/>
    </source>
</evidence>
<dbReference type="GO" id="GO:0046872">
    <property type="term" value="F:metal ion binding"/>
    <property type="evidence" value="ECO:0007669"/>
    <property type="project" value="UniProtKB-UniRule"/>
</dbReference>
<feature type="binding site" evidence="6">
    <location>
        <position position="232"/>
    </location>
    <ligand>
        <name>a divalent metal cation</name>
        <dbReference type="ChEBI" id="CHEBI:60240"/>
        <label>1</label>
    </ligand>
</feature>
<comment type="similarity">
    <text evidence="6">Belongs to the peptidase M24A family. Methionine aminopeptidase type 1 subfamily.</text>
</comment>
<dbReference type="HAMAP" id="MF_01974">
    <property type="entry name" value="MetAP_1"/>
    <property type="match status" value="1"/>
</dbReference>
<dbReference type="GO" id="GO:0006508">
    <property type="term" value="P:proteolysis"/>
    <property type="evidence" value="ECO:0007669"/>
    <property type="project" value="UniProtKB-KW"/>
</dbReference>
<dbReference type="InterPro" id="IPR036005">
    <property type="entry name" value="Creatinase/aminopeptidase-like"/>
</dbReference>
<dbReference type="NCBIfam" id="TIGR00500">
    <property type="entry name" value="met_pdase_I"/>
    <property type="match status" value="1"/>
</dbReference>
<evidence type="ECO:0000256" key="4">
    <source>
        <dbReference type="ARBA" id="ARBA00022723"/>
    </source>
</evidence>
<comment type="caution">
    <text evidence="9">The sequence shown here is derived from an EMBL/GenBank/DDBJ whole genome shotgun (WGS) entry which is preliminary data.</text>
</comment>
<evidence type="ECO:0000256" key="6">
    <source>
        <dbReference type="HAMAP-Rule" id="MF_01974"/>
    </source>
</evidence>
<keyword evidence="2 6" id="KW-0031">Aminopeptidase</keyword>
<reference evidence="9 10" key="1">
    <citation type="submission" date="2017-07" db="EMBL/GenBank/DDBJ databases">
        <title>Genome sequencing and assembly of Paenibacillus rigui.</title>
        <authorList>
            <person name="Mayilraj S."/>
        </authorList>
    </citation>
    <scope>NUCLEOTIDE SEQUENCE [LARGE SCALE GENOMIC DNA]</scope>
    <source>
        <strain evidence="9 10">JCM 16352</strain>
    </source>
</reference>
<dbReference type="InterPro" id="IPR002467">
    <property type="entry name" value="Pept_M24A_MAP1"/>
</dbReference>
<keyword evidence="5 6" id="KW-0378">Hydrolase</keyword>
<dbReference type="RefSeq" id="WP_094017929.1">
    <property type="nucleotide sequence ID" value="NZ_NMQW01000049.1"/>
</dbReference>
<evidence type="ECO:0000256" key="1">
    <source>
        <dbReference type="ARBA" id="ARBA00002521"/>
    </source>
</evidence>
<dbReference type="Gene3D" id="3.90.230.10">
    <property type="entry name" value="Creatinase/methionine aminopeptidase superfamily"/>
    <property type="match status" value="1"/>
</dbReference>
<feature type="binding site" evidence="6">
    <location>
        <position position="201"/>
    </location>
    <ligand>
        <name>a divalent metal cation</name>
        <dbReference type="ChEBI" id="CHEBI:60240"/>
        <label>2</label>
        <note>catalytic</note>
    </ligand>
</feature>
<organism evidence="9 10">
    <name type="scientific">Paenibacillus rigui</name>
    <dbReference type="NCBI Taxonomy" id="554312"/>
    <lineage>
        <taxon>Bacteria</taxon>
        <taxon>Bacillati</taxon>
        <taxon>Bacillota</taxon>
        <taxon>Bacilli</taxon>
        <taxon>Bacillales</taxon>
        <taxon>Paenibacillaceae</taxon>
        <taxon>Paenibacillus</taxon>
    </lineage>
</organism>
<keyword evidence="3 6" id="KW-0645">Protease</keyword>
<dbReference type="GO" id="GO:0070006">
    <property type="term" value="F:metalloaminopeptidase activity"/>
    <property type="evidence" value="ECO:0007669"/>
    <property type="project" value="UniProtKB-UniRule"/>
</dbReference>
<proteinExistence type="inferred from homology"/>
<comment type="function">
    <text evidence="1 6">Removes the N-terminal methionine from nascent proteins. The N-terminal methionine is often cleaved when the second residue in the primary sequence is small and uncharged (Met-Ala-, Cys, Gly, Pro, Ser, Thr, or Val). Requires deformylation of the N(alpha)-formylated initiator methionine before it can be hydrolyzed.</text>
</comment>
<dbReference type="GO" id="GO:0004239">
    <property type="term" value="F:initiator methionyl aminopeptidase activity"/>
    <property type="evidence" value="ECO:0007669"/>
    <property type="project" value="UniProtKB-UniRule"/>
</dbReference>
<evidence type="ECO:0000256" key="7">
    <source>
        <dbReference type="RuleBase" id="RU003653"/>
    </source>
</evidence>
<feature type="binding site" evidence="6">
    <location>
        <position position="232"/>
    </location>
    <ligand>
        <name>a divalent metal cation</name>
        <dbReference type="ChEBI" id="CHEBI:60240"/>
        <label>2</label>
        <note>catalytic</note>
    </ligand>
</feature>
<gene>
    <name evidence="6 9" type="primary">map</name>
    <name evidence="9" type="ORF">CF651_26830</name>
</gene>
<dbReference type="GO" id="GO:0005829">
    <property type="term" value="C:cytosol"/>
    <property type="evidence" value="ECO:0007669"/>
    <property type="project" value="TreeGrafter"/>
</dbReference>